<dbReference type="STRING" id="1157490.EL26_06590"/>
<evidence type="ECO:0000256" key="11">
    <source>
        <dbReference type="ARBA" id="ARBA00030962"/>
    </source>
</evidence>
<dbReference type="Proteomes" id="UP000027931">
    <property type="component" value="Unassembled WGS sequence"/>
</dbReference>
<dbReference type="InterPro" id="IPR016152">
    <property type="entry name" value="PTrfase/Anion_transptr"/>
</dbReference>
<gene>
    <name evidence="13" type="ORF">EL26_06590</name>
</gene>
<dbReference type="eggNOG" id="COG4668">
    <property type="taxonomic scope" value="Bacteria"/>
</dbReference>
<feature type="domain" description="PTS EIIA type-2" evidence="12">
    <location>
        <begin position="3"/>
        <end position="143"/>
    </location>
</feature>
<evidence type="ECO:0000256" key="1">
    <source>
        <dbReference type="ARBA" id="ARBA00002434"/>
    </source>
</evidence>
<dbReference type="AlphaFoldDB" id="A0A074MEB4"/>
<dbReference type="InterPro" id="IPR002178">
    <property type="entry name" value="PTS_EIIA_type-2_dom"/>
</dbReference>
<dbReference type="EMBL" id="JMIR01000006">
    <property type="protein sequence ID" value="KEO84127.1"/>
    <property type="molecule type" value="Genomic_DNA"/>
</dbReference>
<proteinExistence type="predicted"/>
<evidence type="ECO:0000256" key="4">
    <source>
        <dbReference type="ARBA" id="ARBA00022553"/>
    </source>
</evidence>
<keyword evidence="7" id="KW-0598">Phosphotransferase system</keyword>
<dbReference type="GO" id="GO:0090563">
    <property type="term" value="F:protein-phosphocysteine-sugar phosphotransferase activity"/>
    <property type="evidence" value="ECO:0007669"/>
    <property type="project" value="TreeGrafter"/>
</dbReference>
<keyword evidence="6" id="KW-0808">Transferase</keyword>
<keyword evidence="14" id="KW-1185">Reference proteome</keyword>
<dbReference type="OrthoDB" id="1640042at2"/>
<dbReference type="PROSITE" id="PS00372">
    <property type="entry name" value="PTS_EIIA_TYPE_2_HIS"/>
    <property type="match status" value="1"/>
</dbReference>
<comment type="function">
    <text evidence="1">The phosphoenolpyruvate-dependent sugar phosphotransferase system (sugar PTS), a major carbohydrate active transport system, catalyzes the phosphorylation of incoming sugar substrates concomitantly with their translocation across the cell membrane. The enzyme II CmtAB PTS system is involved in D-mannitol transport.</text>
</comment>
<protein>
    <recommendedName>
        <fullName evidence="2">Mannitol-specific phosphotransferase enzyme IIA component</fullName>
    </recommendedName>
    <alternativeName>
        <fullName evidence="10">EIIA</fullName>
    </alternativeName>
    <alternativeName>
        <fullName evidence="11">EIII</fullName>
    </alternativeName>
    <alternativeName>
        <fullName evidence="9">PTS system mannitol-specific EIIA component</fullName>
    </alternativeName>
</protein>
<dbReference type="PANTHER" id="PTHR30181:SF2">
    <property type="entry name" value="PTS SYSTEM MANNITOL-SPECIFIC EIICBA COMPONENT"/>
    <property type="match status" value="1"/>
</dbReference>
<evidence type="ECO:0000256" key="8">
    <source>
        <dbReference type="ARBA" id="ARBA00022777"/>
    </source>
</evidence>
<evidence type="ECO:0000313" key="14">
    <source>
        <dbReference type="Proteomes" id="UP000027931"/>
    </source>
</evidence>
<evidence type="ECO:0000256" key="2">
    <source>
        <dbReference type="ARBA" id="ARBA00014783"/>
    </source>
</evidence>
<accession>A0A074MEB4</accession>
<evidence type="ECO:0000259" key="12">
    <source>
        <dbReference type="PROSITE" id="PS51094"/>
    </source>
</evidence>
<dbReference type="RefSeq" id="WP_038085753.1">
    <property type="nucleotide sequence ID" value="NZ_JMIR01000006.1"/>
</dbReference>
<dbReference type="GO" id="GO:0005886">
    <property type="term" value="C:plasma membrane"/>
    <property type="evidence" value="ECO:0007669"/>
    <property type="project" value="TreeGrafter"/>
</dbReference>
<name>A0A074MEB4_9BACL</name>
<keyword evidence="5" id="KW-0762">Sugar transport</keyword>
<evidence type="ECO:0000256" key="3">
    <source>
        <dbReference type="ARBA" id="ARBA00022448"/>
    </source>
</evidence>
<dbReference type="CDD" id="cd00211">
    <property type="entry name" value="PTS_IIA_fru"/>
    <property type="match status" value="1"/>
</dbReference>
<sequence>MTNILSADKVKLGVNASNKEEAIRIAGQLLVDAGHVDAAYIEKMLEREAALSTFMGNGIAIPHGTNESKALVKSTGLSIVQIPNGVDFGDGNVANLLIGIAAAGNEHVEILTNIAMIISEDENVEQILKAQSADEIIEIFEKGL</sequence>
<evidence type="ECO:0000256" key="7">
    <source>
        <dbReference type="ARBA" id="ARBA00022683"/>
    </source>
</evidence>
<evidence type="ECO:0000256" key="5">
    <source>
        <dbReference type="ARBA" id="ARBA00022597"/>
    </source>
</evidence>
<dbReference type="InterPro" id="IPR050893">
    <property type="entry name" value="Sugar_PTS"/>
</dbReference>
<dbReference type="GO" id="GO:0016301">
    <property type="term" value="F:kinase activity"/>
    <property type="evidence" value="ECO:0007669"/>
    <property type="project" value="UniProtKB-KW"/>
</dbReference>
<dbReference type="GO" id="GO:0009401">
    <property type="term" value="P:phosphoenolpyruvate-dependent sugar phosphotransferase system"/>
    <property type="evidence" value="ECO:0007669"/>
    <property type="project" value="UniProtKB-KW"/>
</dbReference>
<dbReference type="PROSITE" id="PS51094">
    <property type="entry name" value="PTS_EIIA_TYPE_2"/>
    <property type="match status" value="1"/>
</dbReference>
<keyword evidence="3" id="KW-0813">Transport</keyword>
<reference evidence="13 14" key="1">
    <citation type="journal article" date="2013" name="Int. J. Syst. Evol. Microbiol.">
        <title>Tumebacillus flagellatus sp. nov., an alpha-amylase/pullulanase-producing bacterium isolated from cassava wastewater.</title>
        <authorList>
            <person name="Wang Q."/>
            <person name="Xie N."/>
            <person name="Qin Y."/>
            <person name="Shen N."/>
            <person name="Zhu J."/>
            <person name="Mi H."/>
            <person name="Huang R."/>
        </authorList>
    </citation>
    <scope>NUCLEOTIDE SEQUENCE [LARGE SCALE GENOMIC DNA]</scope>
    <source>
        <strain evidence="13 14">GST4</strain>
    </source>
</reference>
<keyword evidence="8" id="KW-0418">Kinase</keyword>
<evidence type="ECO:0000256" key="9">
    <source>
        <dbReference type="ARBA" id="ARBA00029908"/>
    </source>
</evidence>
<dbReference type="Pfam" id="PF00359">
    <property type="entry name" value="PTS_EIIA_2"/>
    <property type="match status" value="1"/>
</dbReference>
<evidence type="ECO:0000313" key="13">
    <source>
        <dbReference type="EMBL" id="KEO84127.1"/>
    </source>
</evidence>
<keyword evidence="4" id="KW-0597">Phosphoprotein</keyword>
<comment type="caution">
    <text evidence="13">The sequence shown here is derived from an EMBL/GenBank/DDBJ whole genome shotgun (WGS) entry which is preliminary data.</text>
</comment>
<dbReference type="Gene3D" id="3.40.930.10">
    <property type="entry name" value="Mannitol-specific EII, Chain A"/>
    <property type="match status" value="1"/>
</dbReference>
<organism evidence="13 14">
    <name type="scientific">Tumebacillus flagellatus</name>
    <dbReference type="NCBI Taxonomy" id="1157490"/>
    <lineage>
        <taxon>Bacteria</taxon>
        <taxon>Bacillati</taxon>
        <taxon>Bacillota</taxon>
        <taxon>Bacilli</taxon>
        <taxon>Bacillales</taxon>
        <taxon>Alicyclobacillaceae</taxon>
        <taxon>Tumebacillus</taxon>
    </lineage>
</organism>
<evidence type="ECO:0000256" key="6">
    <source>
        <dbReference type="ARBA" id="ARBA00022679"/>
    </source>
</evidence>
<evidence type="ECO:0000256" key="10">
    <source>
        <dbReference type="ARBA" id="ARBA00030956"/>
    </source>
</evidence>
<dbReference type="PANTHER" id="PTHR30181">
    <property type="entry name" value="MANNITOL PERMEASE IIC COMPONENT"/>
    <property type="match status" value="1"/>
</dbReference>
<dbReference type="SUPFAM" id="SSF55804">
    <property type="entry name" value="Phoshotransferase/anion transport protein"/>
    <property type="match status" value="1"/>
</dbReference>